<feature type="repeat" description="TPR" evidence="3">
    <location>
        <begin position="114"/>
        <end position="147"/>
    </location>
</feature>
<dbReference type="InterPro" id="IPR011990">
    <property type="entry name" value="TPR-like_helical_dom_sf"/>
</dbReference>
<name>A0A1S7LJ42_MAGMO</name>
<dbReference type="Pfam" id="PF14559">
    <property type="entry name" value="TPR_19"/>
    <property type="match status" value="1"/>
</dbReference>
<dbReference type="InterPro" id="IPR050498">
    <property type="entry name" value="Ycf3"/>
</dbReference>
<gene>
    <name evidence="4" type="ORF">MAGMO_2760</name>
</gene>
<dbReference type="PROSITE" id="PS50005">
    <property type="entry name" value="TPR"/>
    <property type="match status" value="5"/>
</dbReference>
<feature type="repeat" description="TPR" evidence="3">
    <location>
        <begin position="182"/>
        <end position="215"/>
    </location>
</feature>
<dbReference type="Gene3D" id="3.40.50.2000">
    <property type="entry name" value="Glycogen Phosphorylase B"/>
    <property type="match status" value="1"/>
</dbReference>
<evidence type="ECO:0000256" key="2">
    <source>
        <dbReference type="ARBA" id="ARBA00022803"/>
    </source>
</evidence>
<dbReference type="PROSITE" id="PS50293">
    <property type="entry name" value="TPR_REGION"/>
    <property type="match status" value="1"/>
</dbReference>
<dbReference type="Gene3D" id="1.25.40.10">
    <property type="entry name" value="Tetratricopeptide repeat domain"/>
    <property type="match status" value="2"/>
</dbReference>
<dbReference type="InterPro" id="IPR019734">
    <property type="entry name" value="TPR_rpt"/>
</dbReference>
<dbReference type="SUPFAM" id="SSF81901">
    <property type="entry name" value="HCP-like"/>
    <property type="match status" value="1"/>
</dbReference>
<organism evidence="4">
    <name type="scientific">Magnetococcus massalia (strain MO-1)</name>
    <dbReference type="NCBI Taxonomy" id="451514"/>
    <lineage>
        <taxon>Bacteria</taxon>
        <taxon>Pseudomonadati</taxon>
        <taxon>Pseudomonadota</taxon>
        <taxon>Magnetococcia</taxon>
        <taxon>Magnetococcales</taxon>
        <taxon>Magnetococcaceae</taxon>
        <taxon>Magnetococcus</taxon>
    </lineage>
</organism>
<feature type="repeat" description="TPR" evidence="3">
    <location>
        <begin position="46"/>
        <end position="79"/>
    </location>
</feature>
<protein>
    <submittedName>
        <fullName evidence="4">Uncharacterized protein</fullName>
    </submittedName>
</protein>
<dbReference type="PANTHER" id="PTHR44858:SF1">
    <property type="entry name" value="UDP-N-ACETYLGLUCOSAMINE--PEPTIDE N-ACETYLGLUCOSAMINYLTRANSFERASE SPINDLY-RELATED"/>
    <property type="match status" value="1"/>
</dbReference>
<dbReference type="Pfam" id="PF13414">
    <property type="entry name" value="TPR_11"/>
    <property type="match status" value="1"/>
</dbReference>
<dbReference type="SUPFAM" id="SSF53756">
    <property type="entry name" value="UDP-Glycosyltransferase/glycogen phosphorylase"/>
    <property type="match status" value="1"/>
</dbReference>
<evidence type="ECO:0000313" key="4">
    <source>
        <dbReference type="EMBL" id="CRH06910.1"/>
    </source>
</evidence>
<dbReference type="EMBL" id="LO017727">
    <property type="protein sequence ID" value="CRH06910.1"/>
    <property type="molecule type" value="Genomic_DNA"/>
</dbReference>
<evidence type="ECO:0000256" key="3">
    <source>
        <dbReference type="PROSITE-ProRule" id="PRU00339"/>
    </source>
</evidence>
<feature type="repeat" description="TPR" evidence="3">
    <location>
        <begin position="80"/>
        <end position="113"/>
    </location>
</feature>
<accession>A0A1S7LJ42</accession>
<reference evidence="4" key="1">
    <citation type="submission" date="2015-04" db="EMBL/GenBank/DDBJ databases">
        <authorList>
            <person name="Syromyatnikov M.Y."/>
            <person name="Popov V.N."/>
        </authorList>
    </citation>
    <scope>NUCLEOTIDE SEQUENCE</scope>
    <source>
        <strain evidence="4">MO-1</strain>
    </source>
</reference>
<keyword evidence="1" id="KW-0677">Repeat</keyword>
<evidence type="ECO:0000256" key="1">
    <source>
        <dbReference type="ARBA" id="ARBA00022737"/>
    </source>
</evidence>
<keyword evidence="2 3" id="KW-0802">TPR repeat</keyword>
<dbReference type="AlphaFoldDB" id="A0A1S7LJ42"/>
<dbReference type="SMART" id="SM00028">
    <property type="entry name" value="TPR"/>
    <property type="match status" value="6"/>
</dbReference>
<proteinExistence type="predicted"/>
<sequence>MSKIEPEVLDKLNQQLRRGKELFQQEKYDQALEIFERLASIATKDANVFRLQGITLFQLHRYDEAIEVLQRSHALDPENAVQAYYIGSSYYQKGMYEEAVNWFGRAVELKEDYAAAWINLGVNWRKLKETEKALFCVERALTIDDSLANAHNNRANYLRFLGKRREAVESYKRAVELSPNDQSTLVNIGDVFQELGEYDLAKEYFEKVLQQDPSHPKANTFLSFVYLIRGQLEMGWPYYIHRWGMVEGGEPKASMKRQEWQGEELQGKTLFVYHEQGYGDTIQFIRYLKVLRERGVERLIFRSQEAVLDLVKTTGWADVWLSGDDRVPEHDYQVALMELPRLLNTGVKTIPGGVPYLHPVAEKRAQWAPMVQAPEGKLKVGMVWAGSTTHANDHNRSVGLEAMSQLLMVENTAWFSLQKGDPANALTAYASRFTNLGPDLESFHDTAAALLSLDLLITVDTSVAHLAAALGKPVWIMLPFSPDWRWMLQRADSPWYPSARLFRQSEPGRWDDLLQTMQIILEQVAAGRVPLEDFSVS</sequence>
<dbReference type="PANTHER" id="PTHR44858">
    <property type="entry name" value="TETRATRICOPEPTIDE REPEAT PROTEIN 6"/>
    <property type="match status" value="1"/>
</dbReference>
<feature type="repeat" description="TPR" evidence="3">
    <location>
        <begin position="148"/>
        <end position="181"/>
    </location>
</feature>
<dbReference type="Pfam" id="PF13424">
    <property type="entry name" value="TPR_12"/>
    <property type="match status" value="1"/>
</dbReference>